<organism evidence="2 3">
    <name type="scientific">Halalkalibacter alkaliphilus</name>
    <dbReference type="NCBI Taxonomy" id="2917993"/>
    <lineage>
        <taxon>Bacteria</taxon>
        <taxon>Bacillati</taxon>
        <taxon>Bacillota</taxon>
        <taxon>Bacilli</taxon>
        <taxon>Bacillales</taxon>
        <taxon>Bacillaceae</taxon>
        <taxon>Halalkalibacter</taxon>
    </lineage>
</organism>
<evidence type="ECO:0000313" key="2">
    <source>
        <dbReference type="EMBL" id="MCL7748097.1"/>
    </source>
</evidence>
<dbReference type="AlphaFoldDB" id="A0A9X2CU24"/>
<feature type="transmembrane region" description="Helical" evidence="1">
    <location>
        <begin position="12"/>
        <end position="31"/>
    </location>
</feature>
<keyword evidence="1" id="KW-0472">Membrane</keyword>
<comment type="caution">
    <text evidence="2">The sequence shown here is derived from an EMBL/GenBank/DDBJ whole genome shotgun (WGS) entry which is preliminary data.</text>
</comment>
<sequence>MKTYIQNEQGAALILILFLIVFLSIVGLSMLTQTTYSQKTIAQHASVEREFYLLEGAIDLFLDDVEKDEAQPFYMFKDFLTEEKVFREYDIAKETIEMRIASNLLENNEKEETIKAHVTASLKGEPTIHRELTLHASKHKEIVGRYFGQGAAINFIGGNLNAERQQVEVGSEDIIQITEPQFDSVWNKYNSKNTDFGGLTVFRHTNLRQSSLTIKENEVYVVDKLTLRGNDRITVNGLLIVKEIDLNGTPTLVVNTGVISKHFELLPGNPLRVTGDVNGIPCDLLNDTKLDCNKVRPGHVTVEYGEEWDYDEEVVSYRTLRTRD</sequence>
<gene>
    <name evidence="2" type="ORF">MF646_13295</name>
</gene>
<dbReference type="Proteomes" id="UP001139150">
    <property type="component" value="Unassembled WGS sequence"/>
</dbReference>
<dbReference type="RefSeq" id="WP_250096991.1">
    <property type="nucleotide sequence ID" value="NZ_JAKRYL010000013.1"/>
</dbReference>
<keyword evidence="1" id="KW-1133">Transmembrane helix</keyword>
<keyword evidence="3" id="KW-1185">Reference proteome</keyword>
<reference evidence="2" key="1">
    <citation type="submission" date="2022-02" db="EMBL/GenBank/DDBJ databases">
        <title>Halalkalibacter sp. nov. isolated from Lonar Lake, India.</title>
        <authorList>
            <person name="Joshi A."/>
            <person name="Thite S."/>
            <person name="Lodha T."/>
        </authorList>
    </citation>
    <scope>NUCLEOTIDE SEQUENCE</scope>
    <source>
        <strain evidence="2">MEB205</strain>
    </source>
</reference>
<protein>
    <recommendedName>
        <fullName evidence="4">Type 4 fimbrial biogenesis protein PilX N-terminal domain-containing protein</fullName>
    </recommendedName>
</protein>
<accession>A0A9X2CU24</accession>
<name>A0A9X2CU24_9BACI</name>
<proteinExistence type="predicted"/>
<dbReference type="EMBL" id="JAKRYL010000013">
    <property type="protein sequence ID" value="MCL7748097.1"/>
    <property type="molecule type" value="Genomic_DNA"/>
</dbReference>
<keyword evidence="1" id="KW-0812">Transmembrane</keyword>
<evidence type="ECO:0000256" key="1">
    <source>
        <dbReference type="SAM" id="Phobius"/>
    </source>
</evidence>
<evidence type="ECO:0000313" key="3">
    <source>
        <dbReference type="Proteomes" id="UP001139150"/>
    </source>
</evidence>
<evidence type="ECO:0008006" key="4">
    <source>
        <dbReference type="Google" id="ProtNLM"/>
    </source>
</evidence>